<dbReference type="EnsemblMetazoa" id="AEPI009057-RA">
    <property type="protein sequence ID" value="AEPI009057-PA"/>
    <property type="gene ID" value="AEPI009057"/>
</dbReference>
<protein>
    <submittedName>
        <fullName evidence="1">Uncharacterized protein</fullName>
    </submittedName>
</protein>
<dbReference type="AlphaFoldDB" id="A0A182PQ27"/>
<sequence length="130" mass="14830">MVRMQIDMMSMAVRFKVMATEIMSAKVVLEQATLIVALLALHCWFRFLGRRLLLLLLGRRTQDHVLQSAASMAYDKRCHHVAMSVTERWCDDSSPTHLTHVSVPQRINCSVKTGKLMKNETNLNKPHIIG</sequence>
<evidence type="ECO:0000313" key="1">
    <source>
        <dbReference type="EnsemblMetazoa" id="AEPI009057-PA"/>
    </source>
</evidence>
<reference evidence="2" key="1">
    <citation type="submission" date="2013-03" db="EMBL/GenBank/DDBJ databases">
        <title>The Genome Sequence of Anopheles epiroticus epiroticus2.</title>
        <authorList>
            <consortium name="The Broad Institute Genomics Platform"/>
            <person name="Neafsey D.E."/>
            <person name="Howell P."/>
            <person name="Walker B."/>
            <person name="Young S.K."/>
            <person name="Zeng Q."/>
            <person name="Gargeya S."/>
            <person name="Fitzgerald M."/>
            <person name="Haas B."/>
            <person name="Abouelleil A."/>
            <person name="Allen A.W."/>
            <person name="Alvarado L."/>
            <person name="Arachchi H.M."/>
            <person name="Berlin A.M."/>
            <person name="Chapman S.B."/>
            <person name="Gainer-Dewar J."/>
            <person name="Goldberg J."/>
            <person name="Griggs A."/>
            <person name="Gujja S."/>
            <person name="Hansen M."/>
            <person name="Howarth C."/>
            <person name="Imamovic A."/>
            <person name="Ireland A."/>
            <person name="Larimer J."/>
            <person name="McCowan C."/>
            <person name="Murphy C."/>
            <person name="Pearson M."/>
            <person name="Poon T.W."/>
            <person name="Priest M."/>
            <person name="Roberts A."/>
            <person name="Saif S."/>
            <person name="Shea T."/>
            <person name="Sisk P."/>
            <person name="Sykes S."/>
            <person name="Wortman J."/>
            <person name="Nusbaum C."/>
            <person name="Birren B."/>
        </authorList>
    </citation>
    <scope>NUCLEOTIDE SEQUENCE [LARGE SCALE GENOMIC DNA]</scope>
    <source>
        <strain evidence="2">Epiroticus2</strain>
    </source>
</reference>
<dbReference type="Proteomes" id="UP000075885">
    <property type="component" value="Unassembled WGS sequence"/>
</dbReference>
<keyword evidence="2" id="KW-1185">Reference proteome</keyword>
<evidence type="ECO:0000313" key="2">
    <source>
        <dbReference type="Proteomes" id="UP000075885"/>
    </source>
</evidence>
<name>A0A182PQ27_9DIPT</name>
<proteinExistence type="predicted"/>
<accession>A0A182PQ27</accession>
<organism evidence="1 2">
    <name type="scientific">Anopheles epiroticus</name>
    <dbReference type="NCBI Taxonomy" id="199890"/>
    <lineage>
        <taxon>Eukaryota</taxon>
        <taxon>Metazoa</taxon>
        <taxon>Ecdysozoa</taxon>
        <taxon>Arthropoda</taxon>
        <taxon>Hexapoda</taxon>
        <taxon>Insecta</taxon>
        <taxon>Pterygota</taxon>
        <taxon>Neoptera</taxon>
        <taxon>Endopterygota</taxon>
        <taxon>Diptera</taxon>
        <taxon>Nematocera</taxon>
        <taxon>Culicoidea</taxon>
        <taxon>Culicidae</taxon>
        <taxon>Anophelinae</taxon>
        <taxon>Anopheles</taxon>
    </lineage>
</organism>
<dbReference type="VEuPathDB" id="VectorBase:AEPI009057"/>
<reference evidence="1" key="2">
    <citation type="submission" date="2020-05" db="UniProtKB">
        <authorList>
            <consortium name="EnsemblMetazoa"/>
        </authorList>
    </citation>
    <scope>IDENTIFICATION</scope>
    <source>
        <strain evidence="1">Epiroticus2</strain>
    </source>
</reference>